<dbReference type="InterPro" id="IPR036249">
    <property type="entry name" value="Thioredoxin-like_sf"/>
</dbReference>
<keyword evidence="3" id="KW-1185">Reference proteome</keyword>
<dbReference type="InterPro" id="IPR001012">
    <property type="entry name" value="UBX_dom"/>
</dbReference>
<evidence type="ECO:0000313" key="3">
    <source>
        <dbReference type="Proteomes" id="UP000094385"/>
    </source>
</evidence>
<dbReference type="InterPro" id="IPR029071">
    <property type="entry name" value="Ubiquitin-like_domsf"/>
</dbReference>
<dbReference type="InterPro" id="IPR050730">
    <property type="entry name" value="UBX_domain-protein"/>
</dbReference>
<gene>
    <name evidence="2" type="ORF">LIPSTDRAFT_71695</name>
</gene>
<feature type="domain" description="UBX" evidence="1">
    <location>
        <begin position="383"/>
        <end position="460"/>
    </location>
</feature>
<dbReference type="InterPro" id="IPR009060">
    <property type="entry name" value="UBA-like_sf"/>
</dbReference>
<dbReference type="Gene3D" id="3.10.20.90">
    <property type="entry name" value="Phosphatidylinositol 3-kinase Catalytic Subunit, Chain A, domain 1"/>
    <property type="match status" value="1"/>
</dbReference>
<dbReference type="Proteomes" id="UP000094385">
    <property type="component" value="Unassembled WGS sequence"/>
</dbReference>
<dbReference type="GO" id="GO:0043161">
    <property type="term" value="P:proteasome-mediated ubiquitin-dependent protein catabolic process"/>
    <property type="evidence" value="ECO:0007669"/>
    <property type="project" value="EnsemblFungi"/>
</dbReference>
<dbReference type="PROSITE" id="PS50033">
    <property type="entry name" value="UBX"/>
    <property type="match status" value="1"/>
</dbReference>
<dbReference type="SUPFAM" id="SSF52833">
    <property type="entry name" value="Thioredoxin-like"/>
    <property type="match status" value="1"/>
</dbReference>
<accession>A0A1E3Q6S1</accession>
<dbReference type="InterPro" id="IPR006577">
    <property type="entry name" value="UAS"/>
</dbReference>
<dbReference type="SMART" id="SM00166">
    <property type="entry name" value="UBX"/>
    <property type="match status" value="1"/>
</dbReference>
<dbReference type="EMBL" id="KV454294">
    <property type="protein sequence ID" value="ODQ73310.1"/>
    <property type="molecule type" value="Genomic_DNA"/>
</dbReference>
<name>A0A1E3Q6S1_LIPST</name>
<dbReference type="OrthoDB" id="270602at2759"/>
<sequence>MDEEEKLANFSAITGADVERARQYLGVCDGDLDSAVNLYLESGGASLDGGPAQSAPSMPETIAVDDDDDAAFAERLQQEENQLQPESVRERIAPRTETLVEDFGYSHYMPPPIPSRSSLPRSVFNQGPEGLPRSMHLTETQSRLGQLFRPPFDIISNYDIDTAKIKGRDQKKWLLVNVQDVSDFQCQVLNRDFWSNEAVKETVRANFIFMQYSKDNFDGQSFLSYYPIRKFPYIAILDPRTGEEMKSWSEVPAPEDWVMSVHEFLERFSLDPKSRNPLGKMAKHKPIDHMSESEQLDFALKQSLGQDADDSEVASDLSSVSAADSIYEDDSIEELSSSSRDKGKKKIEVIDLDDDVPKPEPEETAEDIFAAIQPVERSEPAADLTRTTRVQIRLGDGSRKIRRFNLTDPVRYLFEYVKADIPETRGRHFQIISTDRKKLIEFLDQTIEEVGLKNAVVLVEIEEDE</sequence>
<dbReference type="AlphaFoldDB" id="A0A1E3Q6S1"/>
<protein>
    <recommendedName>
        <fullName evidence="1">UBX domain-containing protein</fullName>
    </recommendedName>
</protein>
<dbReference type="GO" id="GO:0005634">
    <property type="term" value="C:nucleus"/>
    <property type="evidence" value="ECO:0007669"/>
    <property type="project" value="TreeGrafter"/>
</dbReference>
<dbReference type="GO" id="GO:0043130">
    <property type="term" value="F:ubiquitin binding"/>
    <property type="evidence" value="ECO:0007669"/>
    <property type="project" value="EnsemblFungi"/>
</dbReference>
<evidence type="ECO:0000259" key="1">
    <source>
        <dbReference type="PROSITE" id="PS50033"/>
    </source>
</evidence>
<reference evidence="2 3" key="1">
    <citation type="journal article" date="2016" name="Proc. Natl. Acad. Sci. U.S.A.">
        <title>Comparative genomics of biotechnologically important yeasts.</title>
        <authorList>
            <person name="Riley R."/>
            <person name="Haridas S."/>
            <person name="Wolfe K.H."/>
            <person name="Lopes M.R."/>
            <person name="Hittinger C.T."/>
            <person name="Goeker M."/>
            <person name="Salamov A.A."/>
            <person name="Wisecaver J.H."/>
            <person name="Long T.M."/>
            <person name="Calvey C.H."/>
            <person name="Aerts A.L."/>
            <person name="Barry K.W."/>
            <person name="Choi C."/>
            <person name="Clum A."/>
            <person name="Coughlan A.Y."/>
            <person name="Deshpande S."/>
            <person name="Douglass A.P."/>
            <person name="Hanson S.J."/>
            <person name="Klenk H.-P."/>
            <person name="LaButti K.M."/>
            <person name="Lapidus A."/>
            <person name="Lindquist E.A."/>
            <person name="Lipzen A.M."/>
            <person name="Meier-Kolthoff J.P."/>
            <person name="Ohm R.A."/>
            <person name="Otillar R.P."/>
            <person name="Pangilinan J.L."/>
            <person name="Peng Y."/>
            <person name="Rokas A."/>
            <person name="Rosa C.A."/>
            <person name="Scheuner C."/>
            <person name="Sibirny A.A."/>
            <person name="Slot J.C."/>
            <person name="Stielow J.B."/>
            <person name="Sun H."/>
            <person name="Kurtzman C.P."/>
            <person name="Blackwell M."/>
            <person name="Grigoriev I.V."/>
            <person name="Jeffries T.W."/>
        </authorList>
    </citation>
    <scope>NUCLEOTIDE SEQUENCE [LARGE SCALE GENOMIC DNA]</scope>
    <source>
        <strain evidence="2 3">NRRL Y-11557</strain>
    </source>
</reference>
<organism evidence="2 3">
    <name type="scientific">Lipomyces starkeyi NRRL Y-11557</name>
    <dbReference type="NCBI Taxonomy" id="675824"/>
    <lineage>
        <taxon>Eukaryota</taxon>
        <taxon>Fungi</taxon>
        <taxon>Dikarya</taxon>
        <taxon>Ascomycota</taxon>
        <taxon>Saccharomycotina</taxon>
        <taxon>Lipomycetes</taxon>
        <taxon>Lipomycetales</taxon>
        <taxon>Lipomycetaceae</taxon>
        <taxon>Lipomyces</taxon>
    </lineage>
</organism>
<dbReference type="SMART" id="SM00594">
    <property type="entry name" value="UAS"/>
    <property type="match status" value="1"/>
</dbReference>
<evidence type="ECO:0000313" key="2">
    <source>
        <dbReference type="EMBL" id="ODQ73310.1"/>
    </source>
</evidence>
<dbReference type="CDD" id="cd02958">
    <property type="entry name" value="UAS"/>
    <property type="match status" value="1"/>
</dbReference>
<dbReference type="PANTHER" id="PTHR23322">
    <property type="entry name" value="FAS-ASSOCIATED PROTEIN"/>
    <property type="match status" value="1"/>
</dbReference>
<dbReference type="Pfam" id="PF13899">
    <property type="entry name" value="Thioredoxin_7"/>
    <property type="match status" value="1"/>
</dbReference>
<dbReference type="SUPFAM" id="SSF46934">
    <property type="entry name" value="UBA-like"/>
    <property type="match status" value="1"/>
</dbReference>
<dbReference type="Gene3D" id="1.10.8.10">
    <property type="entry name" value="DNA helicase RuvA subunit, C-terminal domain"/>
    <property type="match status" value="1"/>
</dbReference>
<dbReference type="Gene3D" id="3.40.30.10">
    <property type="entry name" value="Glutaredoxin"/>
    <property type="match status" value="1"/>
</dbReference>
<dbReference type="Pfam" id="PF00789">
    <property type="entry name" value="UBX"/>
    <property type="match status" value="1"/>
</dbReference>
<dbReference type="PANTHER" id="PTHR23322:SF6">
    <property type="entry name" value="UBX DOMAIN-CONTAINING PROTEIN 7"/>
    <property type="match status" value="1"/>
</dbReference>
<dbReference type="SUPFAM" id="SSF54236">
    <property type="entry name" value="Ubiquitin-like"/>
    <property type="match status" value="1"/>
</dbReference>
<proteinExistence type="predicted"/>
<dbReference type="GO" id="GO:0051117">
    <property type="term" value="F:ATPase binding"/>
    <property type="evidence" value="ECO:0007669"/>
    <property type="project" value="EnsemblFungi"/>
</dbReference>
<dbReference type="Pfam" id="PF14555">
    <property type="entry name" value="UBA_4"/>
    <property type="match status" value="1"/>
</dbReference>
<dbReference type="STRING" id="675824.A0A1E3Q6S1"/>